<gene>
    <name evidence="1" type="ORF">AN217_23480</name>
</gene>
<comment type="caution">
    <text evidence="1">The sequence shown here is derived from an EMBL/GenBank/DDBJ whole genome shotgun (WGS) entry which is preliminary data.</text>
</comment>
<dbReference type="AlphaFoldDB" id="A0A1E7K8L5"/>
<organism evidence="1 2">
    <name type="scientific">Streptomyces qinglanensis</name>
    <dbReference type="NCBI Taxonomy" id="943816"/>
    <lineage>
        <taxon>Bacteria</taxon>
        <taxon>Bacillati</taxon>
        <taxon>Actinomycetota</taxon>
        <taxon>Actinomycetes</taxon>
        <taxon>Kitasatosporales</taxon>
        <taxon>Streptomycetaceae</taxon>
        <taxon>Streptomyces</taxon>
    </lineage>
</organism>
<dbReference type="EMBL" id="LJGV01000022">
    <property type="protein sequence ID" value="OEV00269.1"/>
    <property type="molecule type" value="Genomic_DNA"/>
</dbReference>
<name>A0A1E7K8L5_9ACTN</name>
<reference evidence="1 2" key="1">
    <citation type="journal article" date="2016" name="Front. Microbiol.">
        <title>Comparative Genomics Analysis of Streptomyces Species Reveals Their Adaptation to the Marine Environment and Their Diversity at the Genomic Level.</title>
        <authorList>
            <person name="Tian X."/>
            <person name="Zhang Z."/>
            <person name="Yang T."/>
            <person name="Chen M."/>
            <person name="Li J."/>
            <person name="Chen F."/>
            <person name="Yang J."/>
            <person name="Li W."/>
            <person name="Zhang B."/>
            <person name="Zhang Z."/>
            <person name="Wu J."/>
            <person name="Zhang C."/>
            <person name="Long L."/>
            <person name="Xiao J."/>
        </authorList>
    </citation>
    <scope>NUCLEOTIDE SEQUENCE [LARGE SCALE GENOMIC DNA]</scope>
    <source>
        <strain evidence="1 2">SCSIO M10379</strain>
    </source>
</reference>
<evidence type="ECO:0000313" key="1">
    <source>
        <dbReference type="EMBL" id="OEV00269.1"/>
    </source>
</evidence>
<accession>A0A1E7K8L5</accession>
<proteinExistence type="predicted"/>
<evidence type="ECO:0000313" key="2">
    <source>
        <dbReference type="Proteomes" id="UP000175829"/>
    </source>
</evidence>
<sequence length="81" mass="8817">MLSGPLLPWGYLPATWLGRETSYVLGTESANVVHAVLTHVTSELLTITPERQPRATLSRNLALQGQALPWSRDPPVLRTGG</sequence>
<protein>
    <submittedName>
        <fullName evidence="1">Uncharacterized protein</fullName>
    </submittedName>
</protein>
<dbReference type="Proteomes" id="UP000175829">
    <property type="component" value="Unassembled WGS sequence"/>
</dbReference>